<evidence type="ECO:0000256" key="2">
    <source>
        <dbReference type="ARBA" id="ARBA00029447"/>
    </source>
</evidence>
<evidence type="ECO:0000259" key="6">
    <source>
        <dbReference type="PROSITE" id="PS50885"/>
    </source>
</evidence>
<dbReference type="PANTHER" id="PTHR43531">
    <property type="entry name" value="PROTEIN ICFG"/>
    <property type="match status" value="1"/>
</dbReference>
<dbReference type="AlphaFoldDB" id="A0A5C1Q971"/>
<keyword evidence="4" id="KW-0812">Transmembrane</keyword>
<protein>
    <submittedName>
        <fullName evidence="7">Methyl-accepting chemotaxis protein</fullName>
    </submittedName>
</protein>
<evidence type="ECO:0000313" key="7">
    <source>
        <dbReference type="EMBL" id="QEN03459.1"/>
    </source>
</evidence>
<evidence type="ECO:0000313" key="8">
    <source>
        <dbReference type="Proteomes" id="UP000323824"/>
    </source>
</evidence>
<keyword evidence="1" id="KW-0145">Chemotaxis</keyword>
<reference evidence="7 8" key="1">
    <citation type="submission" date="2019-02" db="EMBL/GenBank/DDBJ databases">
        <authorList>
            <person name="Fomenkov A."/>
            <person name="Dubinina G."/>
            <person name="Grabovich M."/>
            <person name="Vincze T."/>
            <person name="Roberts R.J."/>
        </authorList>
    </citation>
    <scope>NUCLEOTIDE SEQUENCE [LARGE SCALE GENOMIC DNA]</scope>
    <source>
        <strain evidence="7 8">P</strain>
    </source>
</reference>
<evidence type="ECO:0000256" key="4">
    <source>
        <dbReference type="SAM" id="Phobius"/>
    </source>
</evidence>
<evidence type="ECO:0000259" key="5">
    <source>
        <dbReference type="PROSITE" id="PS50111"/>
    </source>
</evidence>
<dbReference type="CDD" id="cd06225">
    <property type="entry name" value="HAMP"/>
    <property type="match status" value="1"/>
</dbReference>
<dbReference type="Pfam" id="PF08269">
    <property type="entry name" value="dCache_2"/>
    <property type="match status" value="1"/>
</dbReference>
<dbReference type="PANTHER" id="PTHR43531:SF11">
    <property type="entry name" value="METHYL-ACCEPTING CHEMOTAXIS PROTEIN 3"/>
    <property type="match status" value="1"/>
</dbReference>
<dbReference type="InterPro" id="IPR004010">
    <property type="entry name" value="Double_Cache_2"/>
</dbReference>
<gene>
    <name evidence="7" type="ORF">EW093_01645</name>
</gene>
<dbReference type="GO" id="GO:0004888">
    <property type="term" value="F:transmembrane signaling receptor activity"/>
    <property type="evidence" value="ECO:0007669"/>
    <property type="project" value="InterPro"/>
</dbReference>
<feature type="domain" description="HAMP" evidence="6">
    <location>
        <begin position="190"/>
        <end position="242"/>
    </location>
</feature>
<organism evidence="7 8">
    <name type="scientific">Thiospirochaeta perfilievii</name>
    <dbReference type="NCBI Taxonomy" id="252967"/>
    <lineage>
        <taxon>Bacteria</taxon>
        <taxon>Pseudomonadati</taxon>
        <taxon>Spirochaetota</taxon>
        <taxon>Spirochaetia</taxon>
        <taxon>Spirochaetales</taxon>
        <taxon>Spirochaetaceae</taxon>
        <taxon>Thiospirochaeta</taxon>
    </lineage>
</organism>
<keyword evidence="8" id="KW-1185">Reference proteome</keyword>
<feature type="transmembrane region" description="Helical" evidence="4">
    <location>
        <begin position="166"/>
        <end position="190"/>
    </location>
</feature>
<dbReference type="RefSeq" id="WP_149566718.1">
    <property type="nucleotide sequence ID" value="NZ_CP035807.1"/>
</dbReference>
<dbReference type="InterPro" id="IPR051310">
    <property type="entry name" value="MCP_chemotaxis"/>
</dbReference>
<dbReference type="OrthoDB" id="9814363at2"/>
<dbReference type="PROSITE" id="PS50111">
    <property type="entry name" value="CHEMOTAXIS_TRANSDUC_2"/>
    <property type="match status" value="1"/>
</dbReference>
<sequence length="576" mass="63896">MYIKPRLILSFTLTITLLFSLAGGIILAIVSNSIRLMIQSESQNMVTTLTNVVETMDMDKDFEKISKVVLDRVIGETGFYFVLDKHGTYIIHPNKSVLGQNWLGKEDFIDYIIEQRNSNLEKRFIRYISPKTGKWKQVYFQASPKFGWSICSSAWEHEIYNPIKSIITWIIIILVIGISISIVISIVLGVQITKPLRKIVNLLPAMSSGDLSQEIVISSKDEIGDMVIYLNRTFDKIRKLIAIVKNQSISLQNVALNLSNNMSETAIKINDINNSINRIDMLTTNQVLSVTGTSEAIDKITISIETLNYLIEDQSTNVTESSASIEEMIANISSVTQTLIKNDINIKKLKESSNSGRNGLDNIASDILKVAEESDGLLEISLVIQNIASQTNLLSMNAAIEAAHAGDTGKGFAVVADEIRKLAENSNEKAKTVSVVLKRIKDSIEEITNSTKNVQDKFDIIQSEVDIVAEQEIGIRRAMEEQSSGSTQVLEAISTLNDITQQVQVNSQEMLRSSEQVSKEVFNMNSITEKITTGISEITTGEDLVSIAVTKVNELTNDNKSSIEALMKEVGKFKVD</sequence>
<dbReference type="Gene3D" id="1.10.287.950">
    <property type="entry name" value="Methyl-accepting chemotaxis protein"/>
    <property type="match status" value="1"/>
</dbReference>
<dbReference type="Gene3D" id="6.10.340.10">
    <property type="match status" value="1"/>
</dbReference>
<evidence type="ECO:0000256" key="3">
    <source>
        <dbReference type="PROSITE-ProRule" id="PRU00284"/>
    </source>
</evidence>
<dbReference type="GO" id="GO:0006935">
    <property type="term" value="P:chemotaxis"/>
    <property type="evidence" value="ECO:0007669"/>
    <property type="project" value="UniProtKB-KW"/>
</dbReference>
<evidence type="ECO:0000256" key="1">
    <source>
        <dbReference type="ARBA" id="ARBA00022500"/>
    </source>
</evidence>
<accession>A0A5C1Q971</accession>
<dbReference type="InterPro" id="IPR004090">
    <property type="entry name" value="Chemotax_Me-accpt_rcpt"/>
</dbReference>
<keyword evidence="4" id="KW-0472">Membrane</keyword>
<reference evidence="7 8" key="2">
    <citation type="submission" date="2019-09" db="EMBL/GenBank/DDBJ databases">
        <title>Complete Genome Sequence and Methylome Analysis of free living Spirochaetas.</title>
        <authorList>
            <person name="Leshcheva N."/>
            <person name="Mikheeva N."/>
        </authorList>
    </citation>
    <scope>NUCLEOTIDE SEQUENCE [LARGE SCALE GENOMIC DNA]</scope>
    <source>
        <strain evidence="7 8">P</strain>
    </source>
</reference>
<feature type="domain" description="Methyl-accepting transducer" evidence="5">
    <location>
        <begin position="289"/>
        <end position="518"/>
    </location>
</feature>
<keyword evidence="3" id="KW-0807">Transducer</keyword>
<dbReference type="PRINTS" id="PR00260">
    <property type="entry name" value="CHEMTRNSDUCR"/>
</dbReference>
<comment type="similarity">
    <text evidence="2">Belongs to the methyl-accepting chemotaxis (MCP) protein family.</text>
</comment>
<dbReference type="GO" id="GO:0007165">
    <property type="term" value="P:signal transduction"/>
    <property type="evidence" value="ECO:0007669"/>
    <property type="project" value="UniProtKB-KW"/>
</dbReference>
<dbReference type="SMART" id="SM00283">
    <property type="entry name" value="MA"/>
    <property type="match status" value="1"/>
</dbReference>
<dbReference type="InterPro" id="IPR004089">
    <property type="entry name" value="MCPsignal_dom"/>
</dbReference>
<dbReference type="KEGG" id="sper:EW093_01645"/>
<dbReference type="Gene3D" id="3.30.450.20">
    <property type="entry name" value="PAS domain"/>
    <property type="match status" value="1"/>
</dbReference>
<dbReference type="GO" id="GO:0005886">
    <property type="term" value="C:plasma membrane"/>
    <property type="evidence" value="ECO:0007669"/>
    <property type="project" value="TreeGrafter"/>
</dbReference>
<dbReference type="CDD" id="cd12912">
    <property type="entry name" value="PDC2_MCP_like"/>
    <property type="match status" value="1"/>
</dbReference>
<dbReference type="EMBL" id="CP035807">
    <property type="protein sequence ID" value="QEN03459.1"/>
    <property type="molecule type" value="Genomic_DNA"/>
</dbReference>
<dbReference type="SMART" id="SM00304">
    <property type="entry name" value="HAMP"/>
    <property type="match status" value="1"/>
</dbReference>
<dbReference type="PROSITE" id="PS50885">
    <property type="entry name" value="HAMP"/>
    <property type="match status" value="1"/>
</dbReference>
<dbReference type="SUPFAM" id="SSF58104">
    <property type="entry name" value="Methyl-accepting chemotaxis protein (MCP) signaling domain"/>
    <property type="match status" value="1"/>
</dbReference>
<dbReference type="InterPro" id="IPR003660">
    <property type="entry name" value="HAMP_dom"/>
</dbReference>
<proteinExistence type="inferred from homology"/>
<keyword evidence="4" id="KW-1133">Transmembrane helix</keyword>
<dbReference type="Pfam" id="PF00672">
    <property type="entry name" value="HAMP"/>
    <property type="match status" value="1"/>
</dbReference>
<dbReference type="Proteomes" id="UP000323824">
    <property type="component" value="Chromosome"/>
</dbReference>
<dbReference type="Pfam" id="PF00015">
    <property type="entry name" value="MCPsignal"/>
    <property type="match status" value="1"/>
</dbReference>
<name>A0A5C1Q971_9SPIO</name>